<dbReference type="AlphaFoldDB" id="A0A1P8K8J5"/>
<accession>A0A1P8K8J5</accession>
<dbReference type="GO" id="GO:0055130">
    <property type="term" value="P:D-alanine catabolic process"/>
    <property type="evidence" value="ECO:0007669"/>
    <property type="project" value="TreeGrafter"/>
</dbReference>
<organism evidence="4 5">
    <name type="scientific">Rhodoferax saidenbachensis</name>
    <dbReference type="NCBI Taxonomy" id="1484693"/>
    <lineage>
        <taxon>Bacteria</taxon>
        <taxon>Pseudomonadati</taxon>
        <taxon>Pseudomonadota</taxon>
        <taxon>Betaproteobacteria</taxon>
        <taxon>Burkholderiales</taxon>
        <taxon>Comamonadaceae</taxon>
        <taxon>Rhodoferax</taxon>
    </lineage>
</organism>
<sequence>MKIAVIGAGIVGITTAYELANDGHEVSVFEQNTMAAEEASFANAGLIAPSQLIPLSSPAWPSTSMMQILRRQSRLDIRGMPTIRDLKWRWKWNRSLKNDDFLANFASTQNLITYSQARIHEISAGASLEYERSDGQLVLIHSEADRKSIQPLLTHLKETGVAAKDLSAEEARKIEPALSASAPIDSAVYFPNDEVGNCRQFALLLKAEATKLGVKFHFDTEVTAIDATLHIALRTRDGVAAQAFDGIVVCAGQLSHKLLSPIGVKLPLISAYGYTISAAIGEPLNAPRSAVLDLQKRISISRLGNRIRVSGGAEMGDNAGSKNTKTVESLYRALQQYFPGAARYPSGTQVWKGTRTLATDGLPLIGASQIPGIWLNVGHGANGWGMSCGSARVLADVIQRKQPDIDLTRLNPARFAT</sequence>
<evidence type="ECO:0000313" key="4">
    <source>
        <dbReference type="EMBL" id="APW42332.1"/>
    </source>
</evidence>
<dbReference type="PANTHER" id="PTHR13847:SF280">
    <property type="entry name" value="D-AMINO ACID DEHYDROGENASE"/>
    <property type="match status" value="1"/>
</dbReference>
<evidence type="ECO:0000313" key="5">
    <source>
        <dbReference type="Proteomes" id="UP000186110"/>
    </source>
</evidence>
<dbReference type="PANTHER" id="PTHR13847">
    <property type="entry name" value="SARCOSINE DEHYDROGENASE-RELATED"/>
    <property type="match status" value="1"/>
</dbReference>
<reference evidence="4 5" key="1">
    <citation type="submission" date="2017-01" db="EMBL/GenBank/DDBJ databases">
        <authorList>
            <person name="Mah S.A."/>
            <person name="Swanson W.J."/>
            <person name="Moy G.W."/>
            <person name="Vacquier V.D."/>
        </authorList>
    </citation>
    <scope>NUCLEOTIDE SEQUENCE [LARGE SCALE GENOMIC DNA]</scope>
    <source>
        <strain evidence="4 5">DSM 22694</strain>
    </source>
</reference>
<evidence type="ECO:0000256" key="2">
    <source>
        <dbReference type="ARBA" id="ARBA00023002"/>
    </source>
</evidence>
<dbReference type="eggNOG" id="COG0665">
    <property type="taxonomic scope" value="Bacteria"/>
</dbReference>
<gene>
    <name evidence="4" type="ORF">RS694_07120</name>
</gene>
<evidence type="ECO:0000259" key="3">
    <source>
        <dbReference type="Pfam" id="PF01266"/>
    </source>
</evidence>
<evidence type="ECO:0000256" key="1">
    <source>
        <dbReference type="ARBA" id="ARBA00009410"/>
    </source>
</evidence>
<dbReference type="Pfam" id="PF01266">
    <property type="entry name" value="DAO"/>
    <property type="match status" value="1"/>
</dbReference>
<keyword evidence="2" id="KW-0560">Oxidoreductase</keyword>
<dbReference type="GO" id="GO:0005737">
    <property type="term" value="C:cytoplasm"/>
    <property type="evidence" value="ECO:0007669"/>
    <property type="project" value="TreeGrafter"/>
</dbReference>
<dbReference type="Gene3D" id="3.50.50.60">
    <property type="entry name" value="FAD/NAD(P)-binding domain"/>
    <property type="match status" value="2"/>
</dbReference>
<dbReference type="RefSeq" id="WP_029705892.1">
    <property type="nucleotide sequence ID" value="NZ_CP019239.1"/>
</dbReference>
<protein>
    <recommendedName>
        <fullName evidence="3">FAD dependent oxidoreductase domain-containing protein</fullName>
    </recommendedName>
</protein>
<comment type="similarity">
    <text evidence="1">Belongs to the DadA oxidoreductase family.</text>
</comment>
<proteinExistence type="inferred from homology"/>
<dbReference type="Gene3D" id="3.30.9.10">
    <property type="entry name" value="D-Amino Acid Oxidase, subunit A, domain 2"/>
    <property type="match status" value="1"/>
</dbReference>
<dbReference type="STRING" id="1484693.RS694_07120"/>
<feature type="domain" description="FAD dependent oxidoreductase" evidence="3">
    <location>
        <begin position="2"/>
        <end position="396"/>
    </location>
</feature>
<dbReference type="InterPro" id="IPR006076">
    <property type="entry name" value="FAD-dep_OxRdtase"/>
</dbReference>
<dbReference type="Proteomes" id="UP000186110">
    <property type="component" value="Chromosome"/>
</dbReference>
<dbReference type="GO" id="GO:0005886">
    <property type="term" value="C:plasma membrane"/>
    <property type="evidence" value="ECO:0007669"/>
    <property type="project" value="TreeGrafter"/>
</dbReference>
<dbReference type="KEGG" id="rsb:RS694_07120"/>
<keyword evidence="5" id="KW-1185">Reference proteome</keyword>
<dbReference type="GO" id="GO:0008718">
    <property type="term" value="F:D-amino-acid dehydrogenase activity"/>
    <property type="evidence" value="ECO:0007669"/>
    <property type="project" value="TreeGrafter"/>
</dbReference>
<dbReference type="SUPFAM" id="SSF51905">
    <property type="entry name" value="FAD/NAD(P)-binding domain"/>
    <property type="match status" value="1"/>
</dbReference>
<dbReference type="EMBL" id="CP019239">
    <property type="protein sequence ID" value="APW42332.1"/>
    <property type="molecule type" value="Genomic_DNA"/>
</dbReference>
<name>A0A1P8K8J5_9BURK</name>
<dbReference type="InterPro" id="IPR036188">
    <property type="entry name" value="FAD/NAD-bd_sf"/>
</dbReference>